<comment type="caution">
    <text evidence="10">The sequence shown here is derived from an EMBL/GenBank/DDBJ whole genome shotgun (WGS) entry which is preliminary data.</text>
</comment>
<dbReference type="GO" id="GO:0016712">
    <property type="term" value="F:oxidoreductase activity, acting on paired donors, with incorporation or reduction of molecular oxygen, reduced flavin or flavoprotein as one donor, and incorporation of one atom of oxygen"/>
    <property type="evidence" value="ECO:0007669"/>
    <property type="project" value="TreeGrafter"/>
</dbReference>
<dbReference type="InterPro" id="IPR001128">
    <property type="entry name" value="Cyt_P450"/>
</dbReference>
<keyword evidence="6 8" id="KW-0503">Monooxygenase</keyword>
<dbReference type="GO" id="GO:0005506">
    <property type="term" value="F:iron ion binding"/>
    <property type="evidence" value="ECO:0007669"/>
    <property type="project" value="InterPro"/>
</dbReference>
<dbReference type="GO" id="GO:0006805">
    <property type="term" value="P:xenobiotic metabolic process"/>
    <property type="evidence" value="ECO:0007669"/>
    <property type="project" value="TreeGrafter"/>
</dbReference>
<evidence type="ECO:0000256" key="1">
    <source>
        <dbReference type="ARBA" id="ARBA00001971"/>
    </source>
</evidence>
<dbReference type="GO" id="GO:0020037">
    <property type="term" value="F:heme binding"/>
    <property type="evidence" value="ECO:0007669"/>
    <property type="project" value="InterPro"/>
</dbReference>
<evidence type="ECO:0000256" key="6">
    <source>
        <dbReference type="ARBA" id="ARBA00023033"/>
    </source>
</evidence>
<feature type="binding site" description="axial binding residue" evidence="7">
    <location>
        <position position="439"/>
    </location>
    <ligand>
        <name>heme</name>
        <dbReference type="ChEBI" id="CHEBI:30413"/>
    </ligand>
    <ligandPart>
        <name>Fe</name>
        <dbReference type="ChEBI" id="CHEBI:18248"/>
    </ligandPart>
</feature>
<evidence type="ECO:0000256" key="2">
    <source>
        <dbReference type="ARBA" id="ARBA00010617"/>
    </source>
</evidence>
<dbReference type="FunFam" id="1.10.630.10:FF:000036">
    <property type="entry name" value="CYtochrome P450 family"/>
    <property type="match status" value="1"/>
</dbReference>
<evidence type="ECO:0000256" key="3">
    <source>
        <dbReference type="ARBA" id="ARBA00022723"/>
    </source>
</evidence>
<dbReference type="GO" id="GO:0008395">
    <property type="term" value="F:steroid hydroxylase activity"/>
    <property type="evidence" value="ECO:0007669"/>
    <property type="project" value="TreeGrafter"/>
</dbReference>
<evidence type="ECO:0000256" key="7">
    <source>
        <dbReference type="PIRSR" id="PIRSR602401-1"/>
    </source>
</evidence>
<evidence type="ECO:0000313" key="10">
    <source>
        <dbReference type="EMBL" id="GIX72372.1"/>
    </source>
</evidence>
<dbReference type="PANTHER" id="PTHR24300">
    <property type="entry name" value="CYTOCHROME P450 508A4-RELATED"/>
    <property type="match status" value="1"/>
</dbReference>
<keyword evidence="9" id="KW-0472">Membrane</keyword>
<feature type="transmembrane region" description="Helical" evidence="9">
    <location>
        <begin position="6"/>
        <end position="25"/>
    </location>
</feature>
<keyword evidence="7 8" id="KW-0349">Heme</keyword>
<dbReference type="EMBL" id="BPLR01002309">
    <property type="protein sequence ID" value="GIX72372.1"/>
    <property type="molecule type" value="Genomic_DNA"/>
</dbReference>
<dbReference type="InterPro" id="IPR002401">
    <property type="entry name" value="Cyt_P450_E_grp-I"/>
</dbReference>
<dbReference type="PRINTS" id="PR00463">
    <property type="entry name" value="EP450I"/>
</dbReference>
<proteinExistence type="inferred from homology"/>
<gene>
    <name evidence="10" type="primary">CYP2U1</name>
    <name evidence="10" type="ORF">CEXT_266121</name>
</gene>
<keyword evidence="9" id="KW-1133">Transmembrane helix</keyword>
<dbReference type="Gene3D" id="1.10.630.10">
    <property type="entry name" value="Cytochrome P450"/>
    <property type="match status" value="1"/>
</dbReference>
<organism evidence="10 11">
    <name type="scientific">Caerostris extrusa</name>
    <name type="common">Bark spider</name>
    <name type="synonym">Caerostris bankana</name>
    <dbReference type="NCBI Taxonomy" id="172846"/>
    <lineage>
        <taxon>Eukaryota</taxon>
        <taxon>Metazoa</taxon>
        <taxon>Ecdysozoa</taxon>
        <taxon>Arthropoda</taxon>
        <taxon>Chelicerata</taxon>
        <taxon>Arachnida</taxon>
        <taxon>Araneae</taxon>
        <taxon>Araneomorphae</taxon>
        <taxon>Entelegynae</taxon>
        <taxon>Araneoidea</taxon>
        <taxon>Araneidae</taxon>
        <taxon>Caerostris</taxon>
    </lineage>
</organism>
<name>A0AAV4MLE4_CAEEX</name>
<dbReference type="GO" id="GO:0005737">
    <property type="term" value="C:cytoplasm"/>
    <property type="evidence" value="ECO:0007669"/>
    <property type="project" value="TreeGrafter"/>
</dbReference>
<dbReference type="PROSITE" id="PS00086">
    <property type="entry name" value="CYTOCHROME_P450"/>
    <property type="match status" value="1"/>
</dbReference>
<evidence type="ECO:0000256" key="4">
    <source>
        <dbReference type="ARBA" id="ARBA00023002"/>
    </source>
</evidence>
<dbReference type="Proteomes" id="UP001054945">
    <property type="component" value="Unassembled WGS sequence"/>
</dbReference>
<dbReference type="PANTHER" id="PTHR24300:SF403">
    <property type="entry name" value="CYTOCHROME P450 306A1"/>
    <property type="match status" value="1"/>
</dbReference>
<dbReference type="PRINTS" id="PR00385">
    <property type="entry name" value="P450"/>
</dbReference>
<reference evidence="10 11" key="1">
    <citation type="submission" date="2021-06" db="EMBL/GenBank/DDBJ databases">
        <title>Caerostris extrusa draft genome.</title>
        <authorList>
            <person name="Kono N."/>
            <person name="Arakawa K."/>
        </authorList>
    </citation>
    <scope>NUCLEOTIDE SEQUENCE [LARGE SCALE GENOMIC DNA]</scope>
</reference>
<dbReference type="SUPFAM" id="SSF48264">
    <property type="entry name" value="Cytochrome P450"/>
    <property type="match status" value="1"/>
</dbReference>
<dbReference type="GO" id="GO:0006082">
    <property type="term" value="P:organic acid metabolic process"/>
    <property type="evidence" value="ECO:0007669"/>
    <property type="project" value="TreeGrafter"/>
</dbReference>
<evidence type="ECO:0000256" key="5">
    <source>
        <dbReference type="ARBA" id="ARBA00023004"/>
    </source>
</evidence>
<evidence type="ECO:0000256" key="8">
    <source>
        <dbReference type="RuleBase" id="RU000461"/>
    </source>
</evidence>
<sequence length="477" mass="55105">MSLDQYLSTPLLVSALVLVLTWLIFDWWNQNRKLPPGPWGWPIVGYYPYLTTTHLDFTKLSKKYGNVLSFRTIGGRLIIVLNGIKTIKEVLVNRADEFDGRPHGNTIVAWMGKGLGITQEEGQPWSEHRKFFLQTAKNLGFGKLEMEERIHDEIRALLDKIRKSNSKPMDLHLAVAYTFNCIISRVLFNRKFDIDRTFSRNLKNMSYMVEIFTGVRHMLVGFPFTSAIALFGRSYKKGRDALQKFTDDVVDDKVKKFDPNHPDSYVDEYLRQRNELLKKNNNIGSFTDERLKANAMTLFFEGTESSSSTIVSLLQELTKHPDVQKKIQQELDSVVGRERLPSWLDKPNLPYLDATLQELYRFGSLFLVTTMYSNFKETTIEGYKIPKRSVIVSNLYSIHFDPKLFPDPEKFDPKRFLNDEGKRIKQEGPFLFGLGKRSCIGESLAQMEIFLVISSLLQSFTMPHAKDTHSFTLIPRE</sequence>
<dbReference type="InterPro" id="IPR017972">
    <property type="entry name" value="Cyt_P450_CS"/>
</dbReference>
<evidence type="ECO:0000313" key="11">
    <source>
        <dbReference type="Proteomes" id="UP001054945"/>
    </source>
</evidence>
<dbReference type="InterPro" id="IPR050182">
    <property type="entry name" value="Cytochrome_P450_fam2"/>
</dbReference>
<keyword evidence="9" id="KW-0812">Transmembrane</keyword>
<protein>
    <submittedName>
        <fullName evidence="10">Cytochrome P450 2U1</fullName>
    </submittedName>
</protein>
<accession>A0AAV4MLE4</accession>
<keyword evidence="4 8" id="KW-0560">Oxidoreductase</keyword>
<keyword evidence="3 7" id="KW-0479">Metal-binding</keyword>
<evidence type="ECO:0000256" key="9">
    <source>
        <dbReference type="SAM" id="Phobius"/>
    </source>
</evidence>
<dbReference type="InterPro" id="IPR036396">
    <property type="entry name" value="Cyt_P450_sf"/>
</dbReference>
<dbReference type="Pfam" id="PF00067">
    <property type="entry name" value="p450"/>
    <property type="match status" value="1"/>
</dbReference>
<dbReference type="AlphaFoldDB" id="A0AAV4MLE4"/>
<comment type="similarity">
    <text evidence="2 8">Belongs to the cytochrome P450 family.</text>
</comment>
<keyword evidence="5 7" id="KW-0408">Iron</keyword>
<keyword evidence="11" id="KW-1185">Reference proteome</keyword>
<comment type="cofactor">
    <cofactor evidence="1 7">
        <name>heme</name>
        <dbReference type="ChEBI" id="CHEBI:30413"/>
    </cofactor>
</comment>